<keyword evidence="1" id="KW-0812">Transmembrane</keyword>
<accession>A0A0H2SN25</accession>
<keyword evidence="3" id="KW-1185">Reference proteome</keyword>
<evidence type="ECO:0000256" key="1">
    <source>
        <dbReference type="SAM" id="Phobius"/>
    </source>
</evidence>
<evidence type="ECO:0000313" key="2">
    <source>
        <dbReference type="EMBL" id="KLO18471.1"/>
    </source>
</evidence>
<dbReference type="Proteomes" id="UP000053477">
    <property type="component" value="Unassembled WGS sequence"/>
</dbReference>
<feature type="transmembrane region" description="Helical" evidence="1">
    <location>
        <begin position="144"/>
        <end position="163"/>
    </location>
</feature>
<keyword evidence="1" id="KW-1133">Transmembrane helix</keyword>
<gene>
    <name evidence="2" type="ORF">SCHPADRAFT_119271</name>
</gene>
<feature type="transmembrane region" description="Helical" evidence="1">
    <location>
        <begin position="117"/>
        <end position="138"/>
    </location>
</feature>
<protein>
    <submittedName>
        <fullName evidence="2">Uncharacterized protein</fullName>
    </submittedName>
</protein>
<feature type="transmembrane region" description="Helical" evidence="1">
    <location>
        <begin position="6"/>
        <end position="27"/>
    </location>
</feature>
<reference evidence="2 3" key="1">
    <citation type="submission" date="2015-04" db="EMBL/GenBank/DDBJ databases">
        <title>Complete genome sequence of Schizopora paradoxa KUC8140, a cosmopolitan wood degrader in East Asia.</title>
        <authorList>
            <consortium name="DOE Joint Genome Institute"/>
            <person name="Min B."/>
            <person name="Park H."/>
            <person name="Jang Y."/>
            <person name="Kim J.-J."/>
            <person name="Kim K.H."/>
            <person name="Pangilinan J."/>
            <person name="Lipzen A."/>
            <person name="Riley R."/>
            <person name="Grigoriev I.V."/>
            <person name="Spatafora J.W."/>
            <person name="Choi I.-G."/>
        </authorList>
    </citation>
    <scope>NUCLEOTIDE SEQUENCE [LARGE SCALE GENOMIC DNA]</scope>
    <source>
        <strain evidence="2 3">KUC8140</strain>
    </source>
</reference>
<evidence type="ECO:0000313" key="3">
    <source>
        <dbReference type="Proteomes" id="UP000053477"/>
    </source>
</evidence>
<sequence length="173" mass="19799">MDGYTVMYTSMNFLACLVAISLFDFHCSLTRSTYLSRPTYPYPSSPGPSIAFGRKPAASRTCEFRISHVWIPARFIEYNIMAGEGAAQRSGAADCMYELELVTYRTLCCMHIRSHNCILSFQFHFLVVLALFNVWASFDTARVFFSSLFFKFISIHFFIDMFVHSLSLCPSNH</sequence>
<dbReference type="EMBL" id="KQ085894">
    <property type="protein sequence ID" value="KLO18471.1"/>
    <property type="molecule type" value="Genomic_DNA"/>
</dbReference>
<organism evidence="2 3">
    <name type="scientific">Schizopora paradoxa</name>
    <dbReference type="NCBI Taxonomy" id="27342"/>
    <lineage>
        <taxon>Eukaryota</taxon>
        <taxon>Fungi</taxon>
        <taxon>Dikarya</taxon>
        <taxon>Basidiomycota</taxon>
        <taxon>Agaricomycotina</taxon>
        <taxon>Agaricomycetes</taxon>
        <taxon>Hymenochaetales</taxon>
        <taxon>Schizoporaceae</taxon>
        <taxon>Schizopora</taxon>
    </lineage>
</organism>
<dbReference type="AlphaFoldDB" id="A0A0H2SN25"/>
<keyword evidence="1" id="KW-0472">Membrane</keyword>
<name>A0A0H2SN25_9AGAM</name>
<proteinExistence type="predicted"/>
<dbReference type="InParanoid" id="A0A0H2SN25"/>